<feature type="region of interest" description="Disordered" evidence="1">
    <location>
        <begin position="1"/>
        <end position="22"/>
    </location>
</feature>
<gene>
    <name evidence="2" type="ORF">BDEG_25526</name>
</gene>
<organism evidence="2 3">
    <name type="scientific">Batrachochytrium dendrobatidis (strain JEL423)</name>
    <dbReference type="NCBI Taxonomy" id="403673"/>
    <lineage>
        <taxon>Eukaryota</taxon>
        <taxon>Fungi</taxon>
        <taxon>Fungi incertae sedis</taxon>
        <taxon>Chytridiomycota</taxon>
        <taxon>Chytridiomycota incertae sedis</taxon>
        <taxon>Chytridiomycetes</taxon>
        <taxon>Rhizophydiales</taxon>
        <taxon>Rhizophydiales incertae sedis</taxon>
        <taxon>Batrachochytrium</taxon>
    </lineage>
</organism>
<protein>
    <submittedName>
        <fullName evidence="2">Uncharacterized protein</fullName>
    </submittedName>
</protein>
<dbReference type="VEuPathDB" id="FungiDB:BDEG_25526"/>
<accession>A0A177WQB8</accession>
<evidence type="ECO:0000313" key="2">
    <source>
        <dbReference type="EMBL" id="OAJ42016.1"/>
    </source>
</evidence>
<proteinExistence type="predicted"/>
<dbReference type="AlphaFoldDB" id="A0A177WQB8"/>
<dbReference type="OrthoDB" id="2159694at2759"/>
<reference evidence="2 3" key="2">
    <citation type="submission" date="2016-05" db="EMBL/GenBank/DDBJ databases">
        <title>Lineage-specific infection strategies underlie the spectrum of fungal disease in amphibians.</title>
        <authorList>
            <person name="Cuomo C.A."/>
            <person name="Farrer R.A."/>
            <person name="James T."/>
            <person name="Longcore J."/>
            <person name="Birren B."/>
        </authorList>
    </citation>
    <scope>NUCLEOTIDE SEQUENCE [LARGE SCALE GENOMIC DNA]</scope>
    <source>
        <strain evidence="2 3">JEL423</strain>
    </source>
</reference>
<reference evidence="2 3" key="1">
    <citation type="submission" date="2006-10" db="EMBL/GenBank/DDBJ databases">
        <title>The Genome Sequence of Batrachochytrium dendrobatidis JEL423.</title>
        <authorList>
            <consortium name="The Broad Institute Genome Sequencing Platform"/>
            <person name="Birren B."/>
            <person name="Lander E."/>
            <person name="Galagan J."/>
            <person name="Cuomo C."/>
            <person name="Devon K."/>
            <person name="Jaffe D."/>
            <person name="Butler J."/>
            <person name="Alvarez P."/>
            <person name="Gnerre S."/>
            <person name="Grabherr M."/>
            <person name="Kleber M."/>
            <person name="Mauceli E."/>
            <person name="Brockman W."/>
            <person name="Young S."/>
            <person name="LaButti K."/>
            <person name="Sykes S."/>
            <person name="DeCaprio D."/>
            <person name="Crawford M."/>
            <person name="Koehrsen M."/>
            <person name="Engels R."/>
            <person name="Montgomery P."/>
            <person name="Pearson M."/>
            <person name="Howarth C."/>
            <person name="Larson L."/>
            <person name="White J."/>
            <person name="O'Leary S."/>
            <person name="Kodira C."/>
            <person name="Zeng Q."/>
            <person name="Yandava C."/>
            <person name="Alvarado L."/>
            <person name="Longcore J."/>
            <person name="James T."/>
        </authorList>
    </citation>
    <scope>NUCLEOTIDE SEQUENCE [LARGE SCALE GENOMIC DNA]</scope>
    <source>
        <strain evidence="2 3">JEL423</strain>
    </source>
</reference>
<evidence type="ECO:0000256" key="1">
    <source>
        <dbReference type="SAM" id="MobiDB-lite"/>
    </source>
</evidence>
<evidence type="ECO:0000313" key="3">
    <source>
        <dbReference type="Proteomes" id="UP000077115"/>
    </source>
</evidence>
<name>A0A177WQB8_BATDL</name>
<dbReference type="EMBL" id="DS022306">
    <property type="protein sequence ID" value="OAJ42016.1"/>
    <property type="molecule type" value="Genomic_DNA"/>
</dbReference>
<sequence length="253" mass="28230">MLDKQNSTRNSTARPFSGASRTALASSIKTSTLATPRANQLHISAKSATATNGSSSKRAPVCKLATVGFDEKTWVDRVAKELKGQREWSEKWQTLNDPKLYLGEQAPAVYPQKSKPTKWSAYSVIVSPGQYPIDPSLDDNYAPCFKVTGDRSSYLSGQIKKPVHSNPSHWQQKQIHTFQNAPFATDTPVDPHAVSLLSKHNRASLKMFNGNLVGARANTRSQFAQDPQRVYRYPPTSSMEYGWFPYKKDIFMS</sequence>
<dbReference type="Proteomes" id="UP000077115">
    <property type="component" value="Unassembled WGS sequence"/>
</dbReference>